<dbReference type="SUPFAM" id="SSF47072">
    <property type="entry name" value="Cysteine alpha-hairpin motif"/>
    <property type="match status" value="1"/>
</dbReference>
<organism evidence="1 2">
    <name type="scientific">Turnera subulata</name>
    <dbReference type="NCBI Taxonomy" id="218843"/>
    <lineage>
        <taxon>Eukaryota</taxon>
        <taxon>Viridiplantae</taxon>
        <taxon>Streptophyta</taxon>
        <taxon>Embryophyta</taxon>
        <taxon>Tracheophyta</taxon>
        <taxon>Spermatophyta</taxon>
        <taxon>Magnoliopsida</taxon>
        <taxon>eudicotyledons</taxon>
        <taxon>Gunneridae</taxon>
        <taxon>Pentapetalae</taxon>
        <taxon>rosids</taxon>
        <taxon>fabids</taxon>
        <taxon>Malpighiales</taxon>
        <taxon>Passifloraceae</taxon>
        <taxon>Turnera</taxon>
    </lineage>
</organism>
<gene>
    <name evidence="1" type="ORF">Tsubulata_005656</name>
</gene>
<reference evidence="1" key="2">
    <citation type="journal article" date="2023" name="Plants (Basel)">
        <title>Annotation of the Turnera subulata (Passifloraceae) Draft Genome Reveals the S-Locus Evolved after the Divergence of Turneroideae from Passifloroideae in a Stepwise Manner.</title>
        <authorList>
            <person name="Henning P.M."/>
            <person name="Roalson E.H."/>
            <person name="Mir W."/>
            <person name="McCubbin A.G."/>
            <person name="Shore J.S."/>
        </authorList>
    </citation>
    <scope>NUCLEOTIDE SEQUENCE</scope>
    <source>
        <strain evidence="1">F60SS</strain>
    </source>
</reference>
<keyword evidence="2" id="KW-1185">Reference proteome</keyword>
<dbReference type="Proteomes" id="UP001141552">
    <property type="component" value="Unassembled WGS sequence"/>
</dbReference>
<reference evidence="1" key="1">
    <citation type="submission" date="2022-02" db="EMBL/GenBank/DDBJ databases">
        <authorList>
            <person name="Henning P.M."/>
            <person name="McCubbin A.G."/>
            <person name="Shore J.S."/>
        </authorList>
    </citation>
    <scope>NUCLEOTIDE SEQUENCE</scope>
    <source>
        <strain evidence="1">F60SS</strain>
        <tissue evidence="1">Leaves</tissue>
    </source>
</reference>
<dbReference type="AlphaFoldDB" id="A0A9Q0F2G1"/>
<dbReference type="EMBL" id="JAKUCV010007354">
    <property type="protein sequence ID" value="KAJ4823810.1"/>
    <property type="molecule type" value="Genomic_DNA"/>
</dbReference>
<evidence type="ECO:0000313" key="2">
    <source>
        <dbReference type="Proteomes" id="UP001141552"/>
    </source>
</evidence>
<accession>A0A9Q0F2G1</accession>
<dbReference type="PANTHER" id="PTHR37750">
    <property type="entry name" value="COX19-LIKE CHCH FAMILY PROTEIN"/>
    <property type="match status" value="1"/>
</dbReference>
<dbReference type="InterPro" id="IPR009069">
    <property type="entry name" value="Cys_alpha_HP_mot_SF"/>
</dbReference>
<evidence type="ECO:0000313" key="1">
    <source>
        <dbReference type="EMBL" id="KAJ4823810.1"/>
    </source>
</evidence>
<name>A0A9Q0F2G1_9ROSI</name>
<dbReference type="PANTHER" id="PTHR37750:SF1">
    <property type="entry name" value="COX19-LIKE CHCH FAMILY PROTEIN"/>
    <property type="match status" value="1"/>
</dbReference>
<evidence type="ECO:0008006" key="3">
    <source>
        <dbReference type="Google" id="ProtNLM"/>
    </source>
</evidence>
<sequence>MEKTTPKPECAKETLDLLNCVTASPYDVGKCMSLLHELRRCVVDKAIGKQVLGSPWLESSAWRVFKAQNAPLSQDETFCDL</sequence>
<comment type="caution">
    <text evidence="1">The sequence shown here is derived from an EMBL/GenBank/DDBJ whole genome shotgun (WGS) entry which is preliminary data.</text>
</comment>
<protein>
    <recommendedName>
        <fullName evidence="3">CHCH domain-containing protein</fullName>
    </recommendedName>
</protein>
<dbReference type="OrthoDB" id="13601at2759"/>
<proteinExistence type="predicted"/>
<dbReference type="PROSITE" id="PS51808">
    <property type="entry name" value="CHCH"/>
    <property type="match status" value="1"/>
</dbReference>